<organism evidence="1 2">
    <name type="scientific">Stylosanthes scabra</name>
    <dbReference type="NCBI Taxonomy" id="79078"/>
    <lineage>
        <taxon>Eukaryota</taxon>
        <taxon>Viridiplantae</taxon>
        <taxon>Streptophyta</taxon>
        <taxon>Embryophyta</taxon>
        <taxon>Tracheophyta</taxon>
        <taxon>Spermatophyta</taxon>
        <taxon>Magnoliopsida</taxon>
        <taxon>eudicotyledons</taxon>
        <taxon>Gunneridae</taxon>
        <taxon>Pentapetalae</taxon>
        <taxon>rosids</taxon>
        <taxon>fabids</taxon>
        <taxon>Fabales</taxon>
        <taxon>Fabaceae</taxon>
        <taxon>Papilionoideae</taxon>
        <taxon>50 kb inversion clade</taxon>
        <taxon>dalbergioids sensu lato</taxon>
        <taxon>Dalbergieae</taxon>
        <taxon>Pterocarpus clade</taxon>
        <taxon>Stylosanthes</taxon>
    </lineage>
</organism>
<dbReference type="EMBL" id="JASCZI010066652">
    <property type="protein sequence ID" value="MED6142124.1"/>
    <property type="molecule type" value="Genomic_DNA"/>
</dbReference>
<keyword evidence="2" id="KW-1185">Reference proteome</keyword>
<accession>A0ABU6T0S3</accession>
<evidence type="ECO:0000313" key="2">
    <source>
        <dbReference type="Proteomes" id="UP001341840"/>
    </source>
</evidence>
<sequence>DPWEVAKVQRKNKESSGGLHAYAWKSTHMRAAHSPAHAYVSPLHLGVATQLIRATHMRRSLRLCVESH</sequence>
<reference evidence="1 2" key="1">
    <citation type="journal article" date="2023" name="Plants (Basel)">
        <title>Bridging the Gap: Combining Genomics and Transcriptomics Approaches to Understand Stylosanthes scabra, an Orphan Legume from the Brazilian Caatinga.</title>
        <authorList>
            <person name="Ferreira-Neto J.R.C."/>
            <person name="da Silva M.D."/>
            <person name="Binneck E."/>
            <person name="de Melo N.F."/>
            <person name="da Silva R.H."/>
            <person name="de Melo A.L.T.M."/>
            <person name="Pandolfi V."/>
            <person name="Bustamante F.O."/>
            <person name="Brasileiro-Vidal A.C."/>
            <person name="Benko-Iseppon A.M."/>
        </authorList>
    </citation>
    <scope>NUCLEOTIDE SEQUENCE [LARGE SCALE GENOMIC DNA]</scope>
    <source>
        <tissue evidence="1">Leaves</tissue>
    </source>
</reference>
<gene>
    <name evidence="1" type="ORF">PIB30_110411</name>
</gene>
<name>A0ABU6T0S3_9FABA</name>
<protein>
    <submittedName>
        <fullName evidence="1">Uncharacterized protein</fullName>
    </submittedName>
</protein>
<evidence type="ECO:0000313" key="1">
    <source>
        <dbReference type="EMBL" id="MED6142124.1"/>
    </source>
</evidence>
<proteinExistence type="predicted"/>
<comment type="caution">
    <text evidence="1">The sequence shown here is derived from an EMBL/GenBank/DDBJ whole genome shotgun (WGS) entry which is preliminary data.</text>
</comment>
<feature type="non-terminal residue" evidence="1">
    <location>
        <position position="1"/>
    </location>
</feature>
<dbReference type="Proteomes" id="UP001341840">
    <property type="component" value="Unassembled WGS sequence"/>
</dbReference>